<dbReference type="PANTHER" id="PTHR34174">
    <property type="entry name" value="HYDROLETHALUS SYNDROME PROTEIN 1"/>
    <property type="match status" value="1"/>
</dbReference>
<evidence type="ECO:0000259" key="9">
    <source>
        <dbReference type="Pfam" id="PF15311"/>
    </source>
</evidence>
<comment type="subcellular location">
    <subcellularLocation>
        <location evidence="2">Cell projection</location>
        <location evidence="2">Cilium</location>
    </subcellularLocation>
    <subcellularLocation>
        <location evidence="1">Cytoplasm</location>
        <location evidence="1">Cytoskeleton</location>
        <location evidence="1">Microtubule organizing center</location>
        <location evidence="1">Centrosome</location>
        <location evidence="1">Centriole</location>
    </subcellularLocation>
</comment>
<evidence type="ECO:0000256" key="4">
    <source>
        <dbReference type="ARBA" id="ARBA00022490"/>
    </source>
</evidence>
<dbReference type="KEGG" id="aara:120903858"/>
<protein>
    <submittedName>
        <fullName evidence="10">HYLS1_C domain-containing protein</fullName>
    </submittedName>
</protein>
<dbReference type="GO" id="GO:0097730">
    <property type="term" value="C:non-motile cilium"/>
    <property type="evidence" value="ECO:0007669"/>
    <property type="project" value="TreeGrafter"/>
</dbReference>
<dbReference type="GO" id="GO:0060271">
    <property type="term" value="P:cilium assembly"/>
    <property type="evidence" value="ECO:0007669"/>
    <property type="project" value="TreeGrafter"/>
</dbReference>
<proteinExistence type="inferred from homology"/>
<dbReference type="InterPro" id="IPR027918">
    <property type="entry name" value="HYLS1_C_dom"/>
</dbReference>
<evidence type="ECO:0000256" key="6">
    <source>
        <dbReference type="ARBA" id="ARBA00023212"/>
    </source>
</evidence>
<keyword evidence="6" id="KW-0206">Cytoskeleton</keyword>
<feature type="region of interest" description="Disordered" evidence="8">
    <location>
        <begin position="72"/>
        <end position="107"/>
    </location>
</feature>
<name>A0A182HV68_ANOAR</name>
<evidence type="ECO:0000313" key="10">
    <source>
        <dbReference type="EnsemblMetazoa" id="AARA005185-PA"/>
    </source>
</evidence>
<sequence length="169" mass="19738">MDAMDAKEILNHLNHLGYRNITAAQLKEFQKDLKKLIRYDAKPYSQMDRENVENNTEQGSVFERLHAETTASYQAKMAKSSKHSQRAAPIDKENHSPNPRTVSTAVKDNSETVCKMWIRPKSSHSTKRSDPVELYHSYKKEWNKFKQNLPGENDHSELRWRIRNKLLGE</sequence>
<dbReference type="CTD" id="219844"/>
<dbReference type="RefSeq" id="XP_040169449.1">
    <property type="nucleotide sequence ID" value="XM_040313515.1"/>
</dbReference>
<keyword evidence="4" id="KW-0963">Cytoplasm</keyword>
<feature type="compositionally biased region" description="Polar residues" evidence="8">
    <location>
        <begin position="96"/>
        <end position="107"/>
    </location>
</feature>
<dbReference type="VEuPathDB" id="VectorBase:AARA005185"/>
<keyword evidence="11" id="KW-1185">Reference proteome</keyword>
<keyword evidence="7" id="KW-0966">Cell projection</keyword>
<dbReference type="EMBL" id="APCN01002494">
    <property type="status" value="NOT_ANNOTATED_CDS"/>
    <property type="molecule type" value="Genomic_DNA"/>
</dbReference>
<evidence type="ECO:0000256" key="2">
    <source>
        <dbReference type="ARBA" id="ARBA00004138"/>
    </source>
</evidence>
<organism evidence="10 11">
    <name type="scientific">Anopheles arabiensis</name>
    <name type="common">Mosquito</name>
    <dbReference type="NCBI Taxonomy" id="7173"/>
    <lineage>
        <taxon>Eukaryota</taxon>
        <taxon>Metazoa</taxon>
        <taxon>Ecdysozoa</taxon>
        <taxon>Arthropoda</taxon>
        <taxon>Hexapoda</taxon>
        <taxon>Insecta</taxon>
        <taxon>Pterygota</taxon>
        <taxon>Neoptera</taxon>
        <taxon>Endopterygota</taxon>
        <taxon>Diptera</taxon>
        <taxon>Nematocera</taxon>
        <taxon>Culicoidea</taxon>
        <taxon>Culicidae</taxon>
        <taxon>Anophelinae</taxon>
        <taxon>Anopheles</taxon>
    </lineage>
</organism>
<reference evidence="10" key="1">
    <citation type="submission" date="2022-08" db="UniProtKB">
        <authorList>
            <consortium name="EnsemblMetazoa"/>
        </authorList>
    </citation>
    <scope>IDENTIFICATION</scope>
    <source>
        <strain evidence="10">Dongola</strain>
    </source>
</reference>
<dbReference type="VEuPathDB" id="VectorBase:AARA21_001246"/>
<comment type="similarity">
    <text evidence="3">Belongs to the HYLS1 family.</text>
</comment>
<dbReference type="InterPro" id="IPR052319">
    <property type="entry name" value="Centriolar_ciliogenesis_assoc"/>
</dbReference>
<feature type="domain" description="Centriolar and ciliogenesis-associated protein HYLS1 C-terminal" evidence="9">
    <location>
        <begin position="118"/>
        <end position="167"/>
    </location>
</feature>
<evidence type="ECO:0000313" key="11">
    <source>
        <dbReference type="Proteomes" id="UP000075840"/>
    </source>
</evidence>
<accession>A0A182HV68</accession>
<dbReference type="PANTHER" id="PTHR34174:SF1">
    <property type="entry name" value="CENTRIOLAR AND CILIOGENESIS-ASSOCIATED PROTEIN HYLS1"/>
    <property type="match status" value="1"/>
</dbReference>
<dbReference type="Pfam" id="PF15311">
    <property type="entry name" value="HYLS1_C"/>
    <property type="match status" value="1"/>
</dbReference>
<evidence type="ECO:0000256" key="5">
    <source>
        <dbReference type="ARBA" id="ARBA00022794"/>
    </source>
</evidence>
<evidence type="ECO:0000256" key="3">
    <source>
        <dbReference type="ARBA" id="ARBA00010091"/>
    </source>
</evidence>
<evidence type="ECO:0000256" key="7">
    <source>
        <dbReference type="ARBA" id="ARBA00023273"/>
    </source>
</evidence>
<evidence type="ECO:0000256" key="1">
    <source>
        <dbReference type="ARBA" id="ARBA00004114"/>
    </source>
</evidence>
<evidence type="ECO:0000256" key="8">
    <source>
        <dbReference type="SAM" id="MobiDB-lite"/>
    </source>
</evidence>
<dbReference type="EnsemblMetazoa" id="AARA005185-RA">
    <property type="protein sequence ID" value="AARA005185-PA"/>
    <property type="gene ID" value="AARA005185"/>
</dbReference>
<dbReference type="AlphaFoldDB" id="A0A182HV68"/>
<dbReference type="GeneID" id="120903858"/>
<keyword evidence="5" id="KW-0970">Cilium biogenesis/degradation</keyword>
<dbReference type="GO" id="GO:0005814">
    <property type="term" value="C:centriole"/>
    <property type="evidence" value="ECO:0007669"/>
    <property type="project" value="UniProtKB-SubCell"/>
</dbReference>
<dbReference type="Proteomes" id="UP000075840">
    <property type="component" value="Unassembled WGS sequence"/>
</dbReference>